<dbReference type="GO" id="GO:0006310">
    <property type="term" value="P:DNA recombination"/>
    <property type="evidence" value="ECO:0007669"/>
    <property type="project" value="UniProtKB-KW"/>
</dbReference>
<dbReference type="Proteomes" id="UP000315060">
    <property type="component" value="Unassembled WGS sequence"/>
</dbReference>
<dbReference type="PANTHER" id="PTHR30349:SF82">
    <property type="entry name" value="INTEGRASE_RECOMBINASE YOEC-RELATED"/>
    <property type="match status" value="1"/>
</dbReference>
<keyword evidence="1" id="KW-0233">DNA recombination</keyword>
<evidence type="ECO:0000313" key="4">
    <source>
        <dbReference type="Proteomes" id="UP000315060"/>
    </source>
</evidence>
<dbReference type="SUPFAM" id="SSF56349">
    <property type="entry name" value="DNA breaking-rejoining enzymes"/>
    <property type="match status" value="1"/>
</dbReference>
<dbReference type="AlphaFoldDB" id="A0A559GT72"/>
<dbReference type="Gene3D" id="1.10.443.10">
    <property type="entry name" value="Intergrase catalytic core"/>
    <property type="match status" value="1"/>
</dbReference>
<dbReference type="PANTHER" id="PTHR30349">
    <property type="entry name" value="PHAGE INTEGRASE-RELATED"/>
    <property type="match status" value="1"/>
</dbReference>
<evidence type="ECO:0000313" key="3">
    <source>
        <dbReference type="EMBL" id="TVX66478.1"/>
    </source>
</evidence>
<accession>A0A559GT72</accession>
<dbReference type="CDD" id="cd01192">
    <property type="entry name" value="INT_C_like_3"/>
    <property type="match status" value="1"/>
</dbReference>
<proteinExistence type="predicted"/>
<feature type="domain" description="Tyr recombinase" evidence="2">
    <location>
        <begin position="3"/>
        <end position="189"/>
    </location>
</feature>
<dbReference type="InterPro" id="IPR013762">
    <property type="entry name" value="Integrase-like_cat_sf"/>
</dbReference>
<dbReference type="EMBL" id="VMYC01000240">
    <property type="protein sequence ID" value="TVX66478.1"/>
    <property type="molecule type" value="Genomic_DNA"/>
</dbReference>
<comment type="caution">
    <text evidence="3">The sequence shown here is derived from an EMBL/GenBank/DDBJ whole genome shotgun (WGS) entry which is preliminary data.</text>
</comment>
<evidence type="ECO:0000256" key="1">
    <source>
        <dbReference type="ARBA" id="ARBA00023172"/>
    </source>
</evidence>
<dbReference type="GO" id="GO:0003677">
    <property type="term" value="F:DNA binding"/>
    <property type="evidence" value="ECO:0007669"/>
    <property type="project" value="InterPro"/>
</dbReference>
<sequence>MKKVDPIREVDDIERMKDYLRSKSERNYILIMCGLYSGLRISDIIPLQVKHVIGDHIDIYEKKTRKRKRFPINDQLRKALDAYIIENDLKSYDFLFPSRKKKRSKSGNMPGARIHHISREAAYMIFKDAALHIGLKKIGTHSMRKTFGYHFYKREGNLVMLMKIFNHATQRQTLDYIGYEQDEIDDVMLKFKY</sequence>
<reference evidence="3 4" key="1">
    <citation type="submission" date="2019-07" db="EMBL/GenBank/DDBJ databases">
        <authorList>
            <person name="Mohale T."/>
        </authorList>
    </citation>
    <scope>NUCLEOTIDE SEQUENCE [LARGE SCALE GENOMIC DNA]</scope>
    <source>
        <strain evidence="3 4">NTPn 59</strain>
    </source>
</reference>
<name>A0A559GT72_STREE</name>
<dbReference type="Pfam" id="PF00589">
    <property type="entry name" value="Phage_integrase"/>
    <property type="match status" value="1"/>
</dbReference>
<protein>
    <submittedName>
        <fullName evidence="3">Site-specific integrase</fullName>
    </submittedName>
</protein>
<dbReference type="InterPro" id="IPR011010">
    <property type="entry name" value="DNA_brk_join_enz"/>
</dbReference>
<dbReference type="GO" id="GO:0015074">
    <property type="term" value="P:DNA integration"/>
    <property type="evidence" value="ECO:0007669"/>
    <property type="project" value="InterPro"/>
</dbReference>
<gene>
    <name evidence="3" type="ORF">AZJ28_11125</name>
</gene>
<evidence type="ECO:0000259" key="2">
    <source>
        <dbReference type="PROSITE" id="PS51898"/>
    </source>
</evidence>
<dbReference type="PROSITE" id="PS51898">
    <property type="entry name" value="TYR_RECOMBINASE"/>
    <property type="match status" value="1"/>
</dbReference>
<organism evidence="3 4">
    <name type="scientific">Streptococcus pneumoniae</name>
    <dbReference type="NCBI Taxonomy" id="1313"/>
    <lineage>
        <taxon>Bacteria</taxon>
        <taxon>Bacillati</taxon>
        <taxon>Bacillota</taxon>
        <taxon>Bacilli</taxon>
        <taxon>Lactobacillales</taxon>
        <taxon>Streptococcaceae</taxon>
        <taxon>Streptococcus</taxon>
    </lineage>
</organism>
<dbReference type="InterPro" id="IPR002104">
    <property type="entry name" value="Integrase_catalytic"/>
</dbReference>
<dbReference type="InterPro" id="IPR050090">
    <property type="entry name" value="Tyrosine_recombinase_XerCD"/>
</dbReference>